<proteinExistence type="predicted"/>
<dbReference type="EMBL" id="QGGW01000008">
    <property type="protein sequence ID" value="PWK59402.1"/>
    <property type="molecule type" value="Genomic_DNA"/>
</dbReference>
<evidence type="ECO:0000256" key="2">
    <source>
        <dbReference type="SAM" id="Phobius"/>
    </source>
</evidence>
<feature type="transmembrane region" description="Helical" evidence="2">
    <location>
        <begin position="17"/>
        <end position="37"/>
    </location>
</feature>
<dbReference type="GO" id="GO:0003677">
    <property type="term" value="F:DNA binding"/>
    <property type="evidence" value="ECO:0007669"/>
    <property type="project" value="UniProtKB-KW"/>
</dbReference>
<sequence>MANGNTSEASAGGRATWIYRWSGWALLSCLLAFAAPYGEAMSLDFFGRLGYWASINAMAIMMAVFVRNLVLRWFPSESLAVLIAIAILQALTLGPSIWLVNNYAFGFDISGPVWLAELVMVVLLAALCVALIRYEVGRVRAFAAAEQGSVLLPEIDQNHRPGFLDQPDPPLAGEVLLVSAADHYLDVVTTQAQGRVLLRFRDALIDLETVPGFRIHRSHWVAASELTLVRQEGRRHVAELRSGKSLPVSDAYVEGLRLAGLMEECATGKRIGRGPSTRISARGEKRHASSGRSQSIPPV</sequence>
<accession>A0A316GFE0</accession>
<keyword evidence="2" id="KW-1133">Transmembrane helix</keyword>
<reference evidence="4 5" key="1">
    <citation type="submission" date="2018-05" db="EMBL/GenBank/DDBJ databases">
        <title>Genomic Encyclopedia of Type Strains, Phase IV (KMG-IV): sequencing the most valuable type-strain genomes for metagenomic binning, comparative biology and taxonomic classification.</title>
        <authorList>
            <person name="Goeker M."/>
        </authorList>
    </citation>
    <scope>NUCLEOTIDE SEQUENCE [LARGE SCALE GENOMIC DNA]</scope>
    <source>
        <strain evidence="4 5">DSM 16097</strain>
    </source>
</reference>
<dbReference type="InterPro" id="IPR007492">
    <property type="entry name" value="LytTR_DNA-bd_dom"/>
</dbReference>
<feature type="region of interest" description="Disordered" evidence="1">
    <location>
        <begin position="269"/>
        <end position="299"/>
    </location>
</feature>
<keyword evidence="4" id="KW-0238">DNA-binding</keyword>
<keyword evidence="5" id="KW-1185">Reference proteome</keyword>
<organism evidence="4 5">
    <name type="scientific">Roseicyclus mahoneyensis</name>
    <dbReference type="NCBI Taxonomy" id="164332"/>
    <lineage>
        <taxon>Bacteria</taxon>
        <taxon>Pseudomonadati</taxon>
        <taxon>Pseudomonadota</taxon>
        <taxon>Alphaproteobacteria</taxon>
        <taxon>Rhodobacterales</taxon>
        <taxon>Roseobacteraceae</taxon>
        <taxon>Roseicyclus</taxon>
    </lineage>
</organism>
<evidence type="ECO:0000256" key="1">
    <source>
        <dbReference type="SAM" id="MobiDB-lite"/>
    </source>
</evidence>
<dbReference type="Pfam" id="PF04397">
    <property type="entry name" value="LytTR"/>
    <property type="match status" value="1"/>
</dbReference>
<comment type="caution">
    <text evidence="4">The sequence shown here is derived from an EMBL/GenBank/DDBJ whole genome shotgun (WGS) entry which is preliminary data.</text>
</comment>
<feature type="transmembrane region" description="Helical" evidence="2">
    <location>
        <begin position="78"/>
        <end position="100"/>
    </location>
</feature>
<name>A0A316GFE0_9RHOB</name>
<evidence type="ECO:0000313" key="4">
    <source>
        <dbReference type="EMBL" id="PWK59402.1"/>
    </source>
</evidence>
<feature type="compositionally biased region" description="Polar residues" evidence="1">
    <location>
        <begin position="290"/>
        <end position="299"/>
    </location>
</feature>
<protein>
    <submittedName>
        <fullName evidence="4">LytTr DNA-binding domain-containing protein</fullName>
    </submittedName>
</protein>
<dbReference type="PROSITE" id="PS50930">
    <property type="entry name" value="HTH_LYTTR"/>
    <property type="match status" value="1"/>
</dbReference>
<evidence type="ECO:0000313" key="5">
    <source>
        <dbReference type="Proteomes" id="UP000245708"/>
    </source>
</evidence>
<evidence type="ECO:0000259" key="3">
    <source>
        <dbReference type="PROSITE" id="PS50930"/>
    </source>
</evidence>
<dbReference type="SMART" id="SM00850">
    <property type="entry name" value="LytTR"/>
    <property type="match status" value="1"/>
</dbReference>
<gene>
    <name evidence="4" type="ORF">C7455_108170</name>
</gene>
<feature type="transmembrane region" description="Helical" evidence="2">
    <location>
        <begin position="112"/>
        <end position="132"/>
    </location>
</feature>
<feature type="transmembrane region" description="Helical" evidence="2">
    <location>
        <begin position="49"/>
        <end position="66"/>
    </location>
</feature>
<dbReference type="AlphaFoldDB" id="A0A316GFE0"/>
<keyword evidence="2" id="KW-0812">Transmembrane</keyword>
<keyword evidence="2" id="KW-0472">Membrane</keyword>
<dbReference type="Proteomes" id="UP000245708">
    <property type="component" value="Unassembled WGS sequence"/>
</dbReference>
<feature type="domain" description="HTH LytTR-type" evidence="3">
    <location>
        <begin position="174"/>
        <end position="262"/>
    </location>
</feature>